<dbReference type="AlphaFoldDB" id="A0A540NDT7"/>
<proteinExistence type="predicted"/>
<protein>
    <recommendedName>
        <fullName evidence="4">HMA domain-containing protein</fullName>
    </recommendedName>
</protein>
<evidence type="ECO:0000313" key="2">
    <source>
        <dbReference type="EMBL" id="TQE09207.1"/>
    </source>
</evidence>
<sequence length="108" mass="12799">MKKTNYWQYERLPSEDDEVHAVLKFKKPCYNCVKNVKRWGKKMEGFIVVSEDQLQVVVKGTFDYEEFEKYVSDKMKKQEHQNIASITKEGQEDDDQASEADSSDHERE</sequence>
<name>A0A540NDT7_MALBA</name>
<evidence type="ECO:0008006" key="4">
    <source>
        <dbReference type="Google" id="ProtNLM"/>
    </source>
</evidence>
<evidence type="ECO:0000256" key="1">
    <source>
        <dbReference type="SAM" id="MobiDB-lite"/>
    </source>
</evidence>
<keyword evidence="3" id="KW-1185">Reference proteome</keyword>
<evidence type="ECO:0000313" key="3">
    <source>
        <dbReference type="Proteomes" id="UP000315295"/>
    </source>
</evidence>
<accession>A0A540NDT7</accession>
<dbReference type="Proteomes" id="UP000315295">
    <property type="component" value="Unassembled WGS sequence"/>
</dbReference>
<feature type="region of interest" description="Disordered" evidence="1">
    <location>
        <begin position="75"/>
        <end position="108"/>
    </location>
</feature>
<dbReference type="EMBL" id="VIEB01000060">
    <property type="protein sequence ID" value="TQE09207.1"/>
    <property type="molecule type" value="Genomic_DNA"/>
</dbReference>
<reference evidence="2 3" key="1">
    <citation type="journal article" date="2019" name="G3 (Bethesda)">
        <title>Sequencing of a Wild Apple (Malus baccata) Genome Unravels the Differences Between Cultivated and Wild Apple Species Regarding Disease Resistance and Cold Tolerance.</title>
        <authorList>
            <person name="Chen X."/>
        </authorList>
    </citation>
    <scope>NUCLEOTIDE SEQUENCE [LARGE SCALE GENOMIC DNA]</scope>
    <source>
        <strain evidence="3">cv. Shandingzi</strain>
        <tissue evidence="2">Leaves</tissue>
    </source>
</reference>
<comment type="caution">
    <text evidence="2">The sequence shown here is derived from an EMBL/GenBank/DDBJ whole genome shotgun (WGS) entry which is preliminary data.</text>
</comment>
<gene>
    <name evidence="2" type="ORF">C1H46_005142</name>
</gene>
<organism evidence="2 3">
    <name type="scientific">Malus baccata</name>
    <name type="common">Siberian crab apple</name>
    <name type="synonym">Pyrus baccata</name>
    <dbReference type="NCBI Taxonomy" id="106549"/>
    <lineage>
        <taxon>Eukaryota</taxon>
        <taxon>Viridiplantae</taxon>
        <taxon>Streptophyta</taxon>
        <taxon>Embryophyta</taxon>
        <taxon>Tracheophyta</taxon>
        <taxon>Spermatophyta</taxon>
        <taxon>Magnoliopsida</taxon>
        <taxon>eudicotyledons</taxon>
        <taxon>Gunneridae</taxon>
        <taxon>Pentapetalae</taxon>
        <taxon>rosids</taxon>
        <taxon>fabids</taxon>
        <taxon>Rosales</taxon>
        <taxon>Rosaceae</taxon>
        <taxon>Amygdaloideae</taxon>
        <taxon>Maleae</taxon>
        <taxon>Malus</taxon>
    </lineage>
</organism>